<dbReference type="PROSITE" id="PS50002">
    <property type="entry name" value="SH3"/>
    <property type="match status" value="1"/>
</dbReference>
<keyword evidence="5" id="KW-1185">Reference proteome</keyword>
<accession>A0ABM4CTM3</accession>
<dbReference type="Proteomes" id="UP001652625">
    <property type="component" value="Chromosome 11"/>
</dbReference>
<dbReference type="PANTHER" id="PTHR12287">
    <property type="entry name" value="EPIDERMAL GROWTH FACTOR RECEPTOR KINASE SUBSTRATE EPS8-RELATED PROTEIN"/>
    <property type="match status" value="1"/>
</dbReference>
<evidence type="ECO:0000256" key="1">
    <source>
        <dbReference type="ARBA" id="ARBA00022443"/>
    </source>
</evidence>
<proteinExistence type="predicted"/>
<dbReference type="SMART" id="SM00326">
    <property type="entry name" value="SH3"/>
    <property type="match status" value="1"/>
</dbReference>
<dbReference type="InterPro" id="IPR001452">
    <property type="entry name" value="SH3_domain"/>
</dbReference>
<feature type="region of interest" description="Disordered" evidence="3">
    <location>
        <begin position="46"/>
        <end position="65"/>
    </location>
</feature>
<evidence type="ECO:0000313" key="6">
    <source>
        <dbReference type="RefSeq" id="XP_065665273.1"/>
    </source>
</evidence>
<protein>
    <submittedName>
        <fullName evidence="6">Uncharacterized protein LOC136086756</fullName>
    </submittedName>
</protein>
<dbReference type="RefSeq" id="XP_065665273.1">
    <property type="nucleotide sequence ID" value="XM_065809201.1"/>
</dbReference>
<dbReference type="Gene3D" id="2.30.30.40">
    <property type="entry name" value="SH3 Domains"/>
    <property type="match status" value="1"/>
</dbReference>
<feature type="domain" description="SH3" evidence="4">
    <location>
        <begin position="168"/>
        <end position="228"/>
    </location>
</feature>
<dbReference type="CDD" id="cd00174">
    <property type="entry name" value="SH3"/>
    <property type="match status" value="1"/>
</dbReference>
<dbReference type="InterPro" id="IPR039801">
    <property type="entry name" value="EPS8-like"/>
</dbReference>
<evidence type="ECO:0000313" key="5">
    <source>
        <dbReference type="Proteomes" id="UP001652625"/>
    </source>
</evidence>
<dbReference type="InterPro" id="IPR036028">
    <property type="entry name" value="SH3-like_dom_sf"/>
</dbReference>
<dbReference type="GeneID" id="136086756"/>
<name>A0ABM4CTM3_HYDVU</name>
<evidence type="ECO:0000256" key="3">
    <source>
        <dbReference type="SAM" id="MobiDB-lite"/>
    </source>
</evidence>
<dbReference type="SUPFAM" id="SSF50044">
    <property type="entry name" value="SH3-domain"/>
    <property type="match status" value="1"/>
</dbReference>
<organism evidence="5 6">
    <name type="scientific">Hydra vulgaris</name>
    <name type="common">Hydra</name>
    <name type="synonym">Hydra attenuata</name>
    <dbReference type="NCBI Taxonomy" id="6087"/>
    <lineage>
        <taxon>Eukaryota</taxon>
        <taxon>Metazoa</taxon>
        <taxon>Cnidaria</taxon>
        <taxon>Hydrozoa</taxon>
        <taxon>Hydroidolina</taxon>
        <taxon>Anthoathecata</taxon>
        <taxon>Aplanulata</taxon>
        <taxon>Hydridae</taxon>
        <taxon>Hydra</taxon>
    </lineage>
</organism>
<evidence type="ECO:0000256" key="2">
    <source>
        <dbReference type="PROSITE-ProRule" id="PRU00192"/>
    </source>
</evidence>
<dbReference type="PANTHER" id="PTHR12287:SF23">
    <property type="entry name" value="AROUSER, ISOFORM A-RELATED"/>
    <property type="match status" value="1"/>
</dbReference>
<sequence length="385" mass="44635">MKLFKKKFFNIENKHEKNKEKNQTNNKQFLENRDVWQRQLYNEYVSSDSSDSESPSDFRISTQNQRKADIRGKIVFDFELSKQSCYQNQVNPPHKTCYHRKVESYPNTAVAYAKSGHATIKKTQSFNKNDRNMKNSYEEYTSNKKCFNDNSFSQNIGKGGNTTKLSEDQLSFKLVCYDFKAIEESDLTVHIGQWVRVIDKSDSDWWLVRSGAGDEGYVPSNFLIDVPILPNRKLFSEPKVNDIEPNNSTSTNEINSSAFVFKKCTPKVATIVPRTMTPNAYTPPKVQAVNSIDSHKNTIEKDLIINQLKEEYRGFIKSNSDLSQLQNFNEYKTKASSLFSATKPEWRRSFSGNQKKVRFLDSNIHFDKCSFNNNYRELVECATWC</sequence>
<keyword evidence="1 2" id="KW-0728">SH3 domain</keyword>
<dbReference type="Pfam" id="PF00018">
    <property type="entry name" value="SH3_1"/>
    <property type="match status" value="1"/>
</dbReference>
<gene>
    <name evidence="6" type="primary">LOC136086756</name>
</gene>
<evidence type="ECO:0000259" key="4">
    <source>
        <dbReference type="PROSITE" id="PS50002"/>
    </source>
</evidence>
<feature type="compositionally biased region" description="Low complexity" evidence="3">
    <location>
        <begin position="46"/>
        <end position="57"/>
    </location>
</feature>
<reference evidence="6" key="1">
    <citation type="submission" date="2025-08" db="UniProtKB">
        <authorList>
            <consortium name="RefSeq"/>
        </authorList>
    </citation>
    <scope>IDENTIFICATION</scope>
</reference>